<feature type="domain" description="Helicase C-terminal" evidence="4">
    <location>
        <begin position="947"/>
        <end position="1100"/>
    </location>
</feature>
<dbReference type="SUPFAM" id="SSF52540">
    <property type="entry name" value="P-loop containing nucleoside triphosphate hydrolases"/>
    <property type="match status" value="2"/>
</dbReference>
<dbReference type="GO" id="GO:0005524">
    <property type="term" value="F:ATP binding"/>
    <property type="evidence" value="ECO:0007669"/>
    <property type="project" value="UniProtKB-KW"/>
</dbReference>
<evidence type="ECO:0000256" key="2">
    <source>
        <dbReference type="ARBA" id="ARBA00022840"/>
    </source>
</evidence>
<keyword evidence="2" id="KW-0067">ATP-binding</keyword>
<reference evidence="5" key="1">
    <citation type="submission" date="2020-11" db="EMBL/GenBank/DDBJ databases">
        <title>Sequencing the genomes of 1000 actinobacteria strains.</title>
        <authorList>
            <person name="Klenk H.-P."/>
        </authorList>
    </citation>
    <scope>NUCLEOTIDE SEQUENCE</scope>
    <source>
        <strain evidence="5">DSM 45356</strain>
    </source>
</reference>
<dbReference type="Pfam" id="PF09369">
    <property type="entry name" value="MZB"/>
    <property type="match status" value="1"/>
</dbReference>
<dbReference type="PANTHER" id="PTHR47957">
    <property type="entry name" value="ATP-DEPENDENT HELICASE HRQ1"/>
    <property type="match status" value="1"/>
</dbReference>
<dbReference type="GO" id="GO:0043138">
    <property type="term" value="F:3'-5' DNA helicase activity"/>
    <property type="evidence" value="ECO:0007669"/>
    <property type="project" value="TreeGrafter"/>
</dbReference>
<proteinExistence type="predicted"/>
<dbReference type="RefSeq" id="WP_197005099.1">
    <property type="nucleotide sequence ID" value="NZ_BONS01000017.1"/>
</dbReference>
<evidence type="ECO:0008006" key="7">
    <source>
        <dbReference type="Google" id="ProtNLM"/>
    </source>
</evidence>
<dbReference type="GO" id="GO:0036297">
    <property type="term" value="P:interstrand cross-link repair"/>
    <property type="evidence" value="ECO:0007669"/>
    <property type="project" value="TreeGrafter"/>
</dbReference>
<evidence type="ECO:0000313" key="5">
    <source>
        <dbReference type="EMBL" id="MBG6138325.1"/>
    </source>
</evidence>
<evidence type="ECO:0000256" key="1">
    <source>
        <dbReference type="ARBA" id="ARBA00022741"/>
    </source>
</evidence>
<gene>
    <name evidence="5" type="ORF">IW245_004519</name>
</gene>
<keyword evidence="6" id="KW-1185">Reference proteome</keyword>
<dbReference type="Gene3D" id="3.40.50.300">
    <property type="entry name" value="P-loop containing nucleotide triphosphate hydrolases"/>
    <property type="match status" value="2"/>
</dbReference>
<dbReference type="PROSITE" id="PS51192">
    <property type="entry name" value="HELICASE_ATP_BIND_1"/>
    <property type="match status" value="1"/>
</dbReference>
<dbReference type="SMART" id="SM00487">
    <property type="entry name" value="DEXDc"/>
    <property type="match status" value="1"/>
</dbReference>
<dbReference type="SMART" id="SM00490">
    <property type="entry name" value="HELICc"/>
    <property type="match status" value="1"/>
</dbReference>
<sequence>MRPTLAADSLRRNLTRYLTTTFALTDAPVADALTGFLNHPEQGIFRGPYIRIRTPFRPANGDWKQHLEWAPEGFKPYAHQAHAFERLSTLRGPAEPTLVTTGTGSGKTESFLIPILDHCQRQKKQGKSGVKALLLYPMNALATDQTQRINAFLEQAGLADVTAGLYIGDVAAVTYPRVMTKRSEMRRTPPDILITNYKMLDVLLQRGDDLPLWEDADLAYIVLDEFHTYDGAQGTDVAMLLRRLAATTGQSRPGRPLGDICPVATSATLGEGQGVTGADAIRQVAGQVFGTVFEERSLVGETRSTTEEVVTDLDYDLPLPAPSELAEIPDPARDPDAMARIAFVALGEANLDPVWLGERLRRHILTAGILEVLDGTPKTPDEILEVLPRKGAFIWGSALRTQPEMAATALARFIALLSLARNPEEPERPLLSVETHLWVRAVSRMRRAVNPSPAFGWYGEPEREPEPDTPAADLVIADNRQLMLPAVYCRHCGRSGWMALSMERDPQELVTEAEKIYQASVGRDKKRTRALIAATVEELGQAEGLLVLNDVGHIRAFDPAKDSSGPADGVAVLGDLGDDRAAGVDQCPACGMEQGIRYLGAGLAALASVAITQLFTGGELAERERKTLLFNDSVQDAAHRAGFVANRSYAFSLRSLLVGQLPVGQPVPLNDLIADVTAAMTDPETLTAVVPPDLHDQPGVDALLSGEHSGSRATWELIGERLAFATILEFGLRSRQGRTLELTRTATAEVALDDPGMIARLCRDMHQVGHDLLEQPVDDSRYLAFVRGLLERLRVRGAVRHVWLDGYLRQAGKRWQIWGGRPTGMPAFPEGVSAPSFLLTAPKSKTQFDVLTARGNWYQDWTARCLGVPREAATDYLVRLFPALAAAGVLASGATEDSATVVYGLQPGHIRVTRLADDEVAGAGVRCAACSWEQTVHPDRVTDWAGQPCQRYRCSGLLVEAHDESAMGDYYRQLYTDGGIFRVVAAEHTGVLTRAQRETVEKEFREGARYTDPNVLSCTPTLEMGIDIGDLSAVVLASLPTGPANYVQRSGRAGRRSGNAFVLTLVGRTERDRYFLTDPREMIAGEIVPPGCYLSAVEILRRQYVAHLIDLAAREGLPGVPPMPRRASVLFGPSGWLPRLVSGAAPDATATVDRFLALFGDDVTDEAAGVLRTYATEGLEEAARRAEEAWDERLADLRYRLGAIDDAQSKLIASDPDQARDLRALKSERRAVARRIAEIGRASAHGTLVEFGLLPNYALIDSRTTLEATLTWDEQVDGGDRRYHSELREYDRPARRALTEFAPGNTYYARGYKHQVSGLDIGTPGRPAWENWRVCPSCGFARVSSAVENTDPCDRCKDPAIADSGNLYKVLRPAKATASDRRDDAKIRDDSDDRDMRFYSTAIAVDVDPDHVESSWRHSRVTFGVDFTRQGVIREFNLGAMRHDGPAADAFAGEEVRLNPFYTCTACGGASIDGPPVTNPALGTLVGNAPVPGTEHHRLWCPNRRSPQTAQHVDVVLVHELRTDALRLLVPAVTALVEERLVSFAAALRLGIAAQYGGDPDHLRVVRAVMPDTETGHTRRYLVIHDTQPGGTGYLHRLSDAGSFREVLEAARHMIRECRCGSEGKPACHRCLLRYARSREYPLMSRAEALSMLDELLDNWEVETGQRTDEISLFQQVESELEARFLKALLDWGNRDESRATITRSTDRDGARIADIRLSADDGHVAHWRMKLQNTMYGTRPDVHFVRLDAAPVEVAVYLDGYGYHAAPDKNRLADDADKRARLHAHGLFVFQLTWDDVEAWTGSPTSRAAVWPPYQRIAQNAARALYKQQTGRDAQELNDHVWTNPVDTLLEFLRNPDPRLWRGLAEGALGGLLKQSNAAQTTADSRGIADRVAASVRAEPLPDRVPGGIILNRALDDNGCPVTVLVDGRAGTRIWSALTVVDDRRPVIVTDEAAHRRRWAAWLYWGNLVQFLEDGGGDGVQLAYSTLDDFDPSLLTVTEGTGLLSAQRALPLDEESAAWLGRQREAEPAFDDQTPAPQDADPRWGRVLELIDPQESGLEALVRDLLARNLPAPEVGYELGDHAWQAELAWPDRRIAIVVSGLGDADSEIRDRDRAYTDAGWAIGGAKHWTSEELAELLVESGQEGAR</sequence>
<dbReference type="InterPro" id="IPR027417">
    <property type="entry name" value="P-loop_NTPase"/>
</dbReference>
<evidence type="ECO:0000259" key="4">
    <source>
        <dbReference type="PROSITE" id="PS51194"/>
    </source>
</evidence>
<evidence type="ECO:0000259" key="3">
    <source>
        <dbReference type="PROSITE" id="PS51192"/>
    </source>
</evidence>
<dbReference type="Proteomes" id="UP000622552">
    <property type="component" value="Unassembled WGS sequence"/>
</dbReference>
<keyword evidence="1" id="KW-0547">Nucleotide-binding</keyword>
<dbReference type="Pfam" id="PF00271">
    <property type="entry name" value="Helicase_C"/>
    <property type="match status" value="1"/>
</dbReference>
<protein>
    <recommendedName>
        <fullName evidence="7">RNA helicase</fullName>
    </recommendedName>
</protein>
<dbReference type="InterPro" id="IPR014001">
    <property type="entry name" value="Helicase_ATP-bd"/>
</dbReference>
<dbReference type="InterPro" id="IPR001650">
    <property type="entry name" value="Helicase_C-like"/>
</dbReference>
<evidence type="ECO:0000313" key="6">
    <source>
        <dbReference type="Proteomes" id="UP000622552"/>
    </source>
</evidence>
<dbReference type="GO" id="GO:0003676">
    <property type="term" value="F:nucleic acid binding"/>
    <property type="evidence" value="ECO:0007669"/>
    <property type="project" value="InterPro"/>
</dbReference>
<accession>A0A8J7GIV4</accession>
<feature type="domain" description="Helicase ATP-binding" evidence="3">
    <location>
        <begin position="88"/>
        <end position="271"/>
    </location>
</feature>
<name>A0A8J7GIV4_9ACTN</name>
<dbReference type="GO" id="GO:0006289">
    <property type="term" value="P:nucleotide-excision repair"/>
    <property type="evidence" value="ECO:0007669"/>
    <property type="project" value="TreeGrafter"/>
</dbReference>
<dbReference type="PANTHER" id="PTHR47957:SF3">
    <property type="entry name" value="ATP-DEPENDENT HELICASE HRQ1"/>
    <property type="match status" value="1"/>
</dbReference>
<dbReference type="EMBL" id="JADOUF010000001">
    <property type="protein sequence ID" value="MBG6138325.1"/>
    <property type="molecule type" value="Genomic_DNA"/>
</dbReference>
<comment type="caution">
    <text evidence="5">The sequence shown here is derived from an EMBL/GenBank/DDBJ whole genome shotgun (WGS) entry which is preliminary data.</text>
</comment>
<dbReference type="InterPro" id="IPR011545">
    <property type="entry name" value="DEAD/DEAH_box_helicase_dom"/>
</dbReference>
<dbReference type="Pfam" id="PF00270">
    <property type="entry name" value="DEAD"/>
    <property type="match status" value="1"/>
</dbReference>
<organism evidence="5 6">
    <name type="scientific">Longispora fulva</name>
    <dbReference type="NCBI Taxonomy" id="619741"/>
    <lineage>
        <taxon>Bacteria</taxon>
        <taxon>Bacillati</taxon>
        <taxon>Actinomycetota</taxon>
        <taxon>Actinomycetes</taxon>
        <taxon>Micromonosporales</taxon>
        <taxon>Micromonosporaceae</taxon>
        <taxon>Longispora</taxon>
    </lineage>
</organism>
<dbReference type="InterPro" id="IPR018973">
    <property type="entry name" value="MZB"/>
</dbReference>
<dbReference type="PROSITE" id="PS51194">
    <property type="entry name" value="HELICASE_CTER"/>
    <property type="match status" value="1"/>
</dbReference>